<dbReference type="EMBL" id="LVWI01000079">
    <property type="protein sequence ID" value="OKP81497.1"/>
    <property type="molecule type" value="Genomic_DNA"/>
</dbReference>
<evidence type="ECO:0000259" key="1">
    <source>
        <dbReference type="Pfam" id="PF00144"/>
    </source>
</evidence>
<accession>A0ABX3EG56</accession>
<dbReference type="PANTHER" id="PTHR43283">
    <property type="entry name" value="BETA-LACTAMASE-RELATED"/>
    <property type="match status" value="1"/>
</dbReference>
<gene>
    <name evidence="2" type="ORF">A3844_26215</name>
</gene>
<sequence length="316" mass="35495">MNLMTLTAVIAPLHLRSCLISLQGELKFEYYRNDSTATEIAKINSCTKSILSSLICIAMDQGLLPESSSKAAEFFPQLGRDTDKRKQEITIEHLLTLSAGFRWTEFGGQNSFPKMTRSPNWVKYVLEQPLAHDPGTHMEYNSGISQMLSAILVQASGISTAQFAEQFLFGPLGIEKYHWETDPQGIHTGGFGLQLRPNDLLKFGELFLHGGVWEKKQVISHKWVARSTAPVILAEPPRRGGYGWHWWTDSFPLTATDGGLPTAMDYYYARGYAGQYVYVLPEIEAVVVLTQDNKRGKNNPPVDVFREHIAPLLIQY</sequence>
<comment type="caution">
    <text evidence="2">The sequence shown here is derived from an EMBL/GenBank/DDBJ whole genome shotgun (WGS) entry which is preliminary data.</text>
</comment>
<name>A0ABX3EG56_9BACL</name>
<keyword evidence="2" id="KW-0378">Hydrolase</keyword>
<protein>
    <submittedName>
        <fullName evidence="2">Serine hydrolase</fullName>
    </submittedName>
</protein>
<feature type="domain" description="Beta-lactamase-related" evidence="1">
    <location>
        <begin position="36"/>
        <end position="294"/>
    </location>
</feature>
<evidence type="ECO:0000313" key="2">
    <source>
        <dbReference type="EMBL" id="OKP81497.1"/>
    </source>
</evidence>
<dbReference type="Gene3D" id="3.40.710.10">
    <property type="entry name" value="DD-peptidase/beta-lactamase superfamily"/>
    <property type="match status" value="1"/>
</dbReference>
<dbReference type="Pfam" id="PF00144">
    <property type="entry name" value="Beta-lactamase"/>
    <property type="match status" value="1"/>
</dbReference>
<dbReference type="InterPro" id="IPR012338">
    <property type="entry name" value="Beta-lactam/transpept-like"/>
</dbReference>
<dbReference type="InterPro" id="IPR001466">
    <property type="entry name" value="Beta-lactam-related"/>
</dbReference>
<evidence type="ECO:0000313" key="3">
    <source>
        <dbReference type="Proteomes" id="UP000186058"/>
    </source>
</evidence>
<keyword evidence="3" id="KW-1185">Reference proteome</keyword>
<reference evidence="2 3" key="1">
    <citation type="submission" date="2016-03" db="EMBL/GenBank/DDBJ databases">
        <authorList>
            <person name="Sant'Anna F.H."/>
            <person name="Ambrosini A."/>
            <person name="Souza R."/>
            <person name="Bach E."/>
            <person name="Fernandes G."/>
            <person name="Balsanelli E."/>
            <person name="Baura V.A."/>
            <person name="Souza E.M."/>
            <person name="Passaglia L."/>
        </authorList>
    </citation>
    <scope>NUCLEOTIDE SEQUENCE [LARGE SCALE GENOMIC DNA]</scope>
    <source>
        <strain evidence="2 3">P26E</strain>
    </source>
</reference>
<dbReference type="Proteomes" id="UP000186058">
    <property type="component" value="Unassembled WGS sequence"/>
</dbReference>
<dbReference type="RefSeq" id="WP_074109049.1">
    <property type="nucleotide sequence ID" value="NZ_LVWI01000079.1"/>
</dbReference>
<dbReference type="InterPro" id="IPR050789">
    <property type="entry name" value="Diverse_Enzym_Activities"/>
</dbReference>
<proteinExistence type="predicted"/>
<dbReference type="GO" id="GO:0016787">
    <property type="term" value="F:hydrolase activity"/>
    <property type="evidence" value="ECO:0007669"/>
    <property type="project" value="UniProtKB-KW"/>
</dbReference>
<dbReference type="SUPFAM" id="SSF56601">
    <property type="entry name" value="beta-lactamase/transpeptidase-like"/>
    <property type="match status" value="1"/>
</dbReference>
<organism evidence="2 3">
    <name type="scientific">Paenibacillus helianthi</name>
    <dbReference type="NCBI Taxonomy" id="1349432"/>
    <lineage>
        <taxon>Bacteria</taxon>
        <taxon>Bacillati</taxon>
        <taxon>Bacillota</taxon>
        <taxon>Bacilli</taxon>
        <taxon>Bacillales</taxon>
        <taxon>Paenibacillaceae</taxon>
        <taxon>Paenibacillus</taxon>
    </lineage>
</organism>
<dbReference type="PANTHER" id="PTHR43283:SF7">
    <property type="entry name" value="BETA-LACTAMASE-RELATED DOMAIN-CONTAINING PROTEIN"/>
    <property type="match status" value="1"/>
</dbReference>